<evidence type="ECO:0000313" key="2">
    <source>
        <dbReference type="Proteomes" id="UP000019140"/>
    </source>
</evidence>
<evidence type="ECO:0000313" key="1">
    <source>
        <dbReference type="EMBL" id="ETW95521.1"/>
    </source>
</evidence>
<dbReference type="InterPro" id="IPR036388">
    <property type="entry name" value="WH-like_DNA-bd_sf"/>
</dbReference>
<dbReference type="EMBL" id="AZHX01002305">
    <property type="protein sequence ID" value="ETW95521.1"/>
    <property type="molecule type" value="Genomic_DNA"/>
</dbReference>
<evidence type="ECO:0008006" key="3">
    <source>
        <dbReference type="Google" id="ProtNLM"/>
    </source>
</evidence>
<reference evidence="1 2" key="1">
    <citation type="journal article" date="2014" name="Nature">
        <title>An environmental bacterial taxon with a large and distinct metabolic repertoire.</title>
        <authorList>
            <person name="Wilson M.C."/>
            <person name="Mori T."/>
            <person name="Ruckert C."/>
            <person name="Uria A.R."/>
            <person name="Helf M.J."/>
            <person name="Takada K."/>
            <person name="Gernert C."/>
            <person name="Steffens U.A."/>
            <person name="Heycke N."/>
            <person name="Schmitt S."/>
            <person name="Rinke C."/>
            <person name="Helfrich E.J."/>
            <person name="Brachmann A.O."/>
            <person name="Gurgui C."/>
            <person name="Wakimoto T."/>
            <person name="Kracht M."/>
            <person name="Crusemann M."/>
            <person name="Hentschel U."/>
            <person name="Abe I."/>
            <person name="Matsunaga S."/>
            <person name="Kalinowski J."/>
            <person name="Takeyama H."/>
            <person name="Piel J."/>
        </authorList>
    </citation>
    <scope>NUCLEOTIDE SEQUENCE [LARGE SCALE GENOMIC DNA]</scope>
    <source>
        <strain evidence="2">TSY2</strain>
    </source>
</reference>
<dbReference type="Gene3D" id="1.10.10.10">
    <property type="entry name" value="Winged helix-like DNA-binding domain superfamily/Winged helix DNA-binding domain"/>
    <property type="match status" value="1"/>
</dbReference>
<dbReference type="Pfam" id="PF04255">
    <property type="entry name" value="DUF433"/>
    <property type="match status" value="1"/>
</dbReference>
<sequence>MTQAHNIHIAEQLAREISREATARGVSWSVMTTTLLTEALKMWRVPGIVMMDGPTGRRAVVAGSGLDVWEIIATWQACGKDEHQLAQNYPWLTQPQLRAALAYYELYPDEIDTRLEREHQWTPERVRRELPFAMPHSSDV</sequence>
<keyword evidence="2" id="KW-1185">Reference proteome</keyword>
<dbReference type="InterPro" id="IPR007367">
    <property type="entry name" value="DUF433"/>
</dbReference>
<organism evidence="1 2">
    <name type="scientific">Candidatus Entotheonella gemina</name>
    <dbReference type="NCBI Taxonomy" id="1429439"/>
    <lineage>
        <taxon>Bacteria</taxon>
        <taxon>Pseudomonadati</taxon>
        <taxon>Nitrospinota/Tectimicrobiota group</taxon>
        <taxon>Candidatus Tectimicrobiota</taxon>
        <taxon>Candidatus Entotheonellia</taxon>
        <taxon>Candidatus Entotheonellales</taxon>
        <taxon>Candidatus Entotheonellaceae</taxon>
        <taxon>Candidatus Entotheonella</taxon>
    </lineage>
</organism>
<dbReference type="SUPFAM" id="SSF46689">
    <property type="entry name" value="Homeodomain-like"/>
    <property type="match status" value="1"/>
</dbReference>
<proteinExistence type="predicted"/>
<gene>
    <name evidence="1" type="ORF">ETSY2_47995</name>
</gene>
<name>W4LDW8_9BACT</name>
<dbReference type="HOGENOM" id="CLU_1792734_0_0_7"/>
<protein>
    <recommendedName>
        <fullName evidence="3">DUF433 domain-containing protein</fullName>
    </recommendedName>
</protein>
<accession>W4LDW8</accession>
<dbReference type="Proteomes" id="UP000019140">
    <property type="component" value="Unassembled WGS sequence"/>
</dbReference>
<dbReference type="AlphaFoldDB" id="W4LDW8"/>
<dbReference type="InterPro" id="IPR009057">
    <property type="entry name" value="Homeodomain-like_sf"/>
</dbReference>
<comment type="caution">
    <text evidence="1">The sequence shown here is derived from an EMBL/GenBank/DDBJ whole genome shotgun (WGS) entry which is preliminary data.</text>
</comment>